<keyword evidence="2" id="KW-0804">Transcription</keyword>
<feature type="compositionally biased region" description="Low complexity" evidence="4">
    <location>
        <begin position="295"/>
        <end position="323"/>
    </location>
</feature>
<feature type="compositionally biased region" description="Basic and acidic residues" evidence="4">
    <location>
        <begin position="170"/>
        <end position="180"/>
    </location>
</feature>
<evidence type="ECO:0000256" key="1">
    <source>
        <dbReference type="ARBA" id="ARBA00023125"/>
    </source>
</evidence>
<dbReference type="GO" id="GO:0030154">
    <property type="term" value="P:cell differentiation"/>
    <property type="evidence" value="ECO:0007669"/>
    <property type="project" value="TreeGrafter"/>
</dbReference>
<dbReference type="SUPFAM" id="SSF47095">
    <property type="entry name" value="HMG-box"/>
    <property type="match status" value="1"/>
</dbReference>
<dbReference type="GO" id="GO:0000978">
    <property type="term" value="F:RNA polymerase II cis-regulatory region sequence-specific DNA binding"/>
    <property type="evidence" value="ECO:0007669"/>
    <property type="project" value="TreeGrafter"/>
</dbReference>
<reference evidence="6 7" key="1">
    <citation type="submission" date="2019-12" db="EMBL/GenBank/DDBJ databases">
        <authorList>
            <person name="Floudas D."/>
            <person name="Bentzer J."/>
            <person name="Ahren D."/>
            <person name="Johansson T."/>
            <person name="Persson P."/>
            <person name="Tunlid A."/>
        </authorList>
    </citation>
    <scope>NUCLEOTIDE SEQUENCE [LARGE SCALE GENOMIC DNA]</scope>
    <source>
        <strain evidence="6 7">CBS 102.39</strain>
    </source>
</reference>
<evidence type="ECO:0000259" key="5">
    <source>
        <dbReference type="PROSITE" id="PS50118"/>
    </source>
</evidence>
<evidence type="ECO:0000313" key="7">
    <source>
        <dbReference type="Proteomes" id="UP000521872"/>
    </source>
</evidence>
<feature type="region of interest" description="Disordered" evidence="4">
    <location>
        <begin position="535"/>
        <end position="566"/>
    </location>
</feature>
<feature type="DNA-binding region" description="HMG box" evidence="3">
    <location>
        <begin position="183"/>
        <end position="277"/>
    </location>
</feature>
<feature type="region of interest" description="Disordered" evidence="4">
    <location>
        <begin position="1"/>
        <end position="70"/>
    </location>
</feature>
<evidence type="ECO:0000313" key="6">
    <source>
        <dbReference type="EMBL" id="KAF4618858.1"/>
    </source>
</evidence>
<keyword evidence="7" id="KW-1185">Reference proteome</keyword>
<sequence>MPALRTREIQFRTLEVSTEAPSSSSAPSAPPQLPTLNIVSPTPRAFTFPTTHNLADSPYSSRSNSPFEPDHLSFASQCSLSSSNLPLLPPSSSPLSTSPSSSSTSSSTTPTTTTTNNMEKPFFDFDYHMTQSKPRPLTPDFHQQQQQAFSAPASPVKRRKSTASSTGTDALERRPKKGDEDYVKRPENAFILYRRKCCEERQAAQEAAAAAEKAGAQGGAGAAGKALSAAAKKQRQADLSKTISQQWKTLSNEERKYWEDLAKSKKLEHEKRYPNYVYRPQRAKDKDGKVRNKKTSVSAASLSAPASTSTPSSSSPATATTSGSSPLFASILMNPAPASLQSDRVLYEAQRLQNEQLSAMSTNTVSFTIPLSRQQVTGRTNSSSTQPEYETVYAPNIFNVSGGESNGPHSIGLGRAGNDNNGVPVINNTPSSPSLLPYISKRSSSYPGVVSGGQGGFMDNSNAMSSFDYVPDPNYVPPFATMAGSGQFEASLQSSEFLRSMFSTSNNHSSSTRGPSPLEQLTLSSESTLLPAHNIISPSSSISSSTSGSSSSGPSSPQSGPYTPTYDLSTLEAQAQAEMDKQMELQMQENFSRFTWHMGHDDSDTTSDGQTNVRANRDPGSSEMLSNADFDIDAIRASVMMGSAKYDGGHQHQYNGHGHNAMDITSDGYMGSMNLDSSASSGRPTDFDMLYSADHMLDFDRPFSMPGVDGSRMSSGLFDGIDFDDIMAAPHY</sequence>
<dbReference type="InterPro" id="IPR009071">
    <property type="entry name" value="HMG_box_dom"/>
</dbReference>
<feature type="compositionally biased region" description="Low complexity" evidence="4">
    <location>
        <begin position="93"/>
        <end position="117"/>
    </location>
</feature>
<evidence type="ECO:0000256" key="3">
    <source>
        <dbReference type="PROSITE-ProRule" id="PRU00267"/>
    </source>
</evidence>
<dbReference type="PANTHER" id="PTHR10270">
    <property type="entry name" value="SOX TRANSCRIPTION FACTOR"/>
    <property type="match status" value="1"/>
</dbReference>
<proteinExistence type="predicted"/>
<gene>
    <name evidence="6" type="ORF">D9613_009672</name>
</gene>
<dbReference type="CDD" id="cd01389">
    <property type="entry name" value="HMG-box_ROX1-like"/>
    <property type="match status" value="1"/>
</dbReference>
<dbReference type="Proteomes" id="UP000521872">
    <property type="component" value="Unassembled WGS sequence"/>
</dbReference>
<feature type="region of interest" description="Disordered" evidence="4">
    <location>
        <begin position="272"/>
        <end position="323"/>
    </location>
</feature>
<dbReference type="Gene3D" id="1.10.30.10">
    <property type="entry name" value="High mobility group box domain"/>
    <property type="match status" value="1"/>
</dbReference>
<keyword evidence="1 3" id="KW-0238">DNA-binding</keyword>
<protein>
    <recommendedName>
        <fullName evidence="5">HMG box domain-containing protein</fullName>
    </recommendedName>
</protein>
<accession>A0A8H4QXY9</accession>
<evidence type="ECO:0000256" key="4">
    <source>
        <dbReference type="SAM" id="MobiDB-lite"/>
    </source>
</evidence>
<dbReference type="PROSITE" id="PS50118">
    <property type="entry name" value="HMG_BOX_2"/>
    <property type="match status" value="1"/>
</dbReference>
<name>A0A8H4QXY9_9AGAR</name>
<comment type="caution">
    <text evidence="6">The sequence shown here is derived from an EMBL/GenBank/DDBJ whole genome shotgun (WGS) entry which is preliminary data.</text>
</comment>
<feature type="compositionally biased region" description="Basic and acidic residues" evidence="4">
    <location>
        <begin position="1"/>
        <end position="10"/>
    </location>
</feature>
<evidence type="ECO:0000256" key="2">
    <source>
        <dbReference type="ARBA" id="ARBA00023163"/>
    </source>
</evidence>
<keyword evidence="3" id="KW-0539">Nucleus</keyword>
<dbReference type="Pfam" id="PF00505">
    <property type="entry name" value="HMG_box"/>
    <property type="match status" value="1"/>
</dbReference>
<dbReference type="InterPro" id="IPR036910">
    <property type="entry name" value="HMG_box_dom_sf"/>
</dbReference>
<feature type="region of interest" description="Disordered" evidence="4">
    <location>
        <begin position="85"/>
        <end position="180"/>
    </location>
</feature>
<dbReference type="InterPro" id="IPR050140">
    <property type="entry name" value="SRY-related_HMG-box_TF-like"/>
</dbReference>
<organism evidence="6 7">
    <name type="scientific">Agrocybe pediades</name>
    <dbReference type="NCBI Taxonomy" id="84607"/>
    <lineage>
        <taxon>Eukaryota</taxon>
        <taxon>Fungi</taxon>
        <taxon>Dikarya</taxon>
        <taxon>Basidiomycota</taxon>
        <taxon>Agaricomycotina</taxon>
        <taxon>Agaricomycetes</taxon>
        <taxon>Agaricomycetidae</taxon>
        <taxon>Agaricales</taxon>
        <taxon>Agaricineae</taxon>
        <taxon>Strophariaceae</taxon>
        <taxon>Agrocybe</taxon>
    </lineage>
</organism>
<dbReference type="AlphaFoldDB" id="A0A8H4QXY9"/>
<feature type="region of interest" description="Disordered" evidence="4">
    <location>
        <begin position="596"/>
        <end position="625"/>
    </location>
</feature>
<feature type="compositionally biased region" description="Low complexity" evidence="4">
    <location>
        <begin position="535"/>
        <end position="565"/>
    </location>
</feature>
<dbReference type="EMBL" id="JAACJL010000017">
    <property type="protein sequence ID" value="KAF4618858.1"/>
    <property type="molecule type" value="Genomic_DNA"/>
</dbReference>
<dbReference type="SMART" id="SM00398">
    <property type="entry name" value="HMG"/>
    <property type="match status" value="1"/>
</dbReference>
<feature type="domain" description="HMG box" evidence="5">
    <location>
        <begin position="183"/>
        <end position="277"/>
    </location>
</feature>
<feature type="compositionally biased region" description="Polar residues" evidence="4">
    <location>
        <begin position="48"/>
        <end position="66"/>
    </location>
</feature>
<dbReference type="GO" id="GO:0005634">
    <property type="term" value="C:nucleus"/>
    <property type="evidence" value="ECO:0007669"/>
    <property type="project" value="UniProtKB-UniRule"/>
</dbReference>
<dbReference type="PANTHER" id="PTHR10270:SF161">
    <property type="entry name" value="SEX-DETERMINING REGION Y PROTEIN"/>
    <property type="match status" value="1"/>
</dbReference>
<dbReference type="GO" id="GO:0001228">
    <property type="term" value="F:DNA-binding transcription activator activity, RNA polymerase II-specific"/>
    <property type="evidence" value="ECO:0007669"/>
    <property type="project" value="TreeGrafter"/>
</dbReference>